<name>A0A645GJ07_9ZZZZ</name>
<evidence type="ECO:0000313" key="1">
    <source>
        <dbReference type="EMBL" id="MPN25799.1"/>
    </source>
</evidence>
<accession>A0A645GJ07</accession>
<sequence length="62" mass="7093">MIAVAFEVQHRIDHVFQHFGPRNGALFGHMAHNKDHQARLLGNAHELRGNISDLAHRTRCRS</sequence>
<reference evidence="1" key="1">
    <citation type="submission" date="2019-08" db="EMBL/GenBank/DDBJ databases">
        <authorList>
            <person name="Kucharzyk K."/>
            <person name="Murdoch R.W."/>
            <person name="Higgins S."/>
            <person name="Loffler F."/>
        </authorList>
    </citation>
    <scope>NUCLEOTIDE SEQUENCE</scope>
</reference>
<gene>
    <name evidence="1" type="ORF">SDC9_173215</name>
</gene>
<proteinExistence type="predicted"/>
<dbReference type="AlphaFoldDB" id="A0A645GJ07"/>
<organism evidence="1">
    <name type="scientific">bioreactor metagenome</name>
    <dbReference type="NCBI Taxonomy" id="1076179"/>
    <lineage>
        <taxon>unclassified sequences</taxon>
        <taxon>metagenomes</taxon>
        <taxon>ecological metagenomes</taxon>
    </lineage>
</organism>
<protein>
    <submittedName>
        <fullName evidence="1">Uncharacterized protein</fullName>
    </submittedName>
</protein>
<dbReference type="EMBL" id="VSSQ01075102">
    <property type="protein sequence ID" value="MPN25799.1"/>
    <property type="molecule type" value="Genomic_DNA"/>
</dbReference>
<comment type="caution">
    <text evidence="1">The sequence shown here is derived from an EMBL/GenBank/DDBJ whole genome shotgun (WGS) entry which is preliminary data.</text>
</comment>